<dbReference type="STRING" id="445975.COLSTE_00655"/>
<proteinExistence type="predicted"/>
<dbReference type="Proteomes" id="UP000003560">
    <property type="component" value="Unassembled WGS sequence"/>
</dbReference>
<dbReference type="HOGENOM" id="CLU_158514_2_0_11"/>
<reference evidence="1 2" key="2">
    <citation type="submission" date="2008-10" db="EMBL/GenBank/DDBJ databases">
        <authorList>
            <person name="Fulton L."/>
            <person name="Clifton S."/>
            <person name="Fulton B."/>
            <person name="Xu J."/>
            <person name="Minx P."/>
            <person name="Pepin K.H."/>
            <person name="Johnson M."/>
            <person name="Thiruvilangam P."/>
            <person name="Bhonagiri V."/>
            <person name="Nash W.E."/>
            <person name="Mardis E.R."/>
            <person name="Wilson R.K."/>
        </authorList>
    </citation>
    <scope>NUCLEOTIDE SEQUENCE [LARGE SCALE GENOMIC DNA]</scope>
    <source>
        <strain evidence="1 2">DSM 13279</strain>
    </source>
</reference>
<gene>
    <name evidence="1" type="ORF">COLSTE_00655</name>
</gene>
<dbReference type="eggNOG" id="COG4495">
    <property type="taxonomic scope" value="Bacteria"/>
</dbReference>
<sequence length="108" mass="11467">MLCMVTTDDWLPIGSVVYVGGFEDPVMIVGYLGSDAGGGKVWDCFARRYPSGWSPDESDVMFDRDAIEGVLALGYQDEQFAALVDRLDALASELKGAAGPAGEGEAAR</sequence>
<comment type="caution">
    <text evidence="1">The sequence shown here is derived from an EMBL/GenBank/DDBJ whole genome shotgun (WGS) entry which is preliminary data.</text>
</comment>
<dbReference type="InterPro" id="IPR025233">
    <property type="entry name" value="DUF4176"/>
</dbReference>
<dbReference type="AlphaFoldDB" id="B6G9B4"/>
<organism evidence="1 2">
    <name type="scientific">Collinsella stercoris DSM 13279</name>
    <dbReference type="NCBI Taxonomy" id="445975"/>
    <lineage>
        <taxon>Bacteria</taxon>
        <taxon>Bacillati</taxon>
        <taxon>Actinomycetota</taxon>
        <taxon>Coriobacteriia</taxon>
        <taxon>Coriobacteriales</taxon>
        <taxon>Coriobacteriaceae</taxon>
        <taxon>Collinsella</taxon>
    </lineage>
</organism>
<reference evidence="1 2" key="1">
    <citation type="submission" date="2008-10" db="EMBL/GenBank/DDBJ databases">
        <title>Draft genome sequence of Collinsella stercoris (DSM 13279).</title>
        <authorList>
            <person name="Sudarsanam P."/>
            <person name="Ley R."/>
            <person name="Guruge J."/>
            <person name="Turnbaugh P.J."/>
            <person name="Mahowald M."/>
            <person name="Liep D."/>
            <person name="Gordon J."/>
        </authorList>
    </citation>
    <scope>NUCLEOTIDE SEQUENCE [LARGE SCALE GENOMIC DNA]</scope>
    <source>
        <strain evidence="1 2">DSM 13279</strain>
    </source>
</reference>
<dbReference type="Pfam" id="PF13780">
    <property type="entry name" value="DUF4176"/>
    <property type="match status" value="1"/>
</dbReference>
<accession>B6G9B4</accession>
<name>B6G9B4_9ACTN</name>
<dbReference type="EMBL" id="ABXJ01000035">
    <property type="protein sequence ID" value="EEA91138.1"/>
    <property type="molecule type" value="Genomic_DNA"/>
</dbReference>
<evidence type="ECO:0008006" key="3">
    <source>
        <dbReference type="Google" id="ProtNLM"/>
    </source>
</evidence>
<keyword evidence="2" id="KW-1185">Reference proteome</keyword>
<evidence type="ECO:0000313" key="1">
    <source>
        <dbReference type="EMBL" id="EEA91138.1"/>
    </source>
</evidence>
<evidence type="ECO:0000313" key="2">
    <source>
        <dbReference type="Proteomes" id="UP000003560"/>
    </source>
</evidence>
<protein>
    <recommendedName>
        <fullName evidence="3">DUF4176 domain-containing protein</fullName>
    </recommendedName>
</protein>